<sequence length="418" mass="46721">MKKNVLLVAAVGLLAWQSHAQNTTNALLDSLYEAKQFGLLQKANTNRQQASYYLYKAVYANLCNWPQQANVYLDSVVLANLPEKYKFRYWTLRNDNYVKLANYAKAYETSQILTQKFKQHYTAQELKDNLHTEKIWEEARPIPTQKVRYTGQCSVSTKRDLAGLLNVKVSTARADADFVFDTGAGISTITESEAKRLGFKIYGSGDIRIQGFTGVQNKAYLATIDVLKIGNISIQNPLFLVFKDEALSFAGGAYKIHGIVGFPIAKDLGTITISKDSLTVAHTQATEPQNLFMDLLNPVLMLRVNGKDEPFNFDTGGDKTSLSRMFYETFRQDALLKDLPLETKASASAGGEQKFQAVIIPQLVLGIGKQNVTLQKVVVDTENYHVSGKALLGNIGQDFIRQYPKVTISFEHSYLKLE</sequence>
<organism evidence="2 3">
    <name type="scientific">Flexibacter flexilis DSM 6793</name>
    <dbReference type="NCBI Taxonomy" id="927664"/>
    <lineage>
        <taxon>Bacteria</taxon>
        <taxon>Pseudomonadati</taxon>
        <taxon>Bacteroidota</taxon>
        <taxon>Cytophagia</taxon>
        <taxon>Cytophagales</taxon>
        <taxon>Flexibacteraceae</taxon>
        <taxon>Flexibacter</taxon>
    </lineage>
</organism>
<evidence type="ECO:0000256" key="1">
    <source>
        <dbReference type="SAM" id="SignalP"/>
    </source>
</evidence>
<dbReference type="CDD" id="cd05483">
    <property type="entry name" value="retropepsin_like_bacteria"/>
    <property type="match status" value="1"/>
</dbReference>
<keyword evidence="3" id="KW-1185">Reference proteome</keyword>
<dbReference type="SUPFAM" id="SSF50630">
    <property type="entry name" value="Acid proteases"/>
    <property type="match status" value="1"/>
</dbReference>
<dbReference type="STRING" id="927664.SAMN05421780_101270"/>
<dbReference type="Pfam" id="PF13650">
    <property type="entry name" value="Asp_protease_2"/>
    <property type="match status" value="1"/>
</dbReference>
<name>A0A1I1DL31_9BACT</name>
<dbReference type="AlphaFoldDB" id="A0A1I1DL31"/>
<keyword evidence="2" id="KW-0378">Hydrolase</keyword>
<evidence type="ECO:0000313" key="2">
    <source>
        <dbReference type="EMBL" id="SFB75136.1"/>
    </source>
</evidence>
<dbReference type="RefSeq" id="WP_091506063.1">
    <property type="nucleotide sequence ID" value="NZ_FOLE01000001.1"/>
</dbReference>
<dbReference type="InterPro" id="IPR021109">
    <property type="entry name" value="Peptidase_aspartic_dom_sf"/>
</dbReference>
<accession>A0A1I1DL31</accession>
<keyword evidence="1" id="KW-0732">Signal</keyword>
<dbReference type="InterPro" id="IPR034122">
    <property type="entry name" value="Retropepsin-like_bacterial"/>
</dbReference>
<dbReference type="EMBL" id="FOLE01000001">
    <property type="protein sequence ID" value="SFB75136.1"/>
    <property type="molecule type" value="Genomic_DNA"/>
</dbReference>
<feature type="signal peptide" evidence="1">
    <location>
        <begin position="1"/>
        <end position="20"/>
    </location>
</feature>
<dbReference type="OrthoDB" id="1049626at2"/>
<dbReference type="GO" id="GO:0006508">
    <property type="term" value="P:proteolysis"/>
    <property type="evidence" value="ECO:0007669"/>
    <property type="project" value="UniProtKB-KW"/>
</dbReference>
<reference evidence="2 3" key="1">
    <citation type="submission" date="2016-10" db="EMBL/GenBank/DDBJ databases">
        <authorList>
            <person name="de Groot N.N."/>
        </authorList>
    </citation>
    <scope>NUCLEOTIDE SEQUENCE [LARGE SCALE GENOMIC DNA]</scope>
    <source>
        <strain evidence="2 3">DSM 6793</strain>
    </source>
</reference>
<dbReference type="Proteomes" id="UP000199514">
    <property type="component" value="Unassembled WGS sequence"/>
</dbReference>
<gene>
    <name evidence="2" type="ORF">SAMN05421780_101270</name>
</gene>
<keyword evidence="2" id="KW-0645">Protease</keyword>
<protein>
    <submittedName>
        <fullName evidence="2">Aspartyl protease</fullName>
    </submittedName>
</protein>
<dbReference type="GO" id="GO:0008233">
    <property type="term" value="F:peptidase activity"/>
    <property type="evidence" value="ECO:0007669"/>
    <property type="project" value="UniProtKB-KW"/>
</dbReference>
<dbReference type="Gene3D" id="2.40.70.10">
    <property type="entry name" value="Acid Proteases"/>
    <property type="match status" value="2"/>
</dbReference>
<evidence type="ECO:0000313" key="3">
    <source>
        <dbReference type="Proteomes" id="UP000199514"/>
    </source>
</evidence>
<proteinExistence type="predicted"/>
<feature type="chain" id="PRO_5011635153" evidence="1">
    <location>
        <begin position="21"/>
        <end position="418"/>
    </location>
</feature>